<dbReference type="Gene3D" id="3.10.450.50">
    <property type="match status" value="1"/>
</dbReference>
<evidence type="ECO:0000313" key="2">
    <source>
        <dbReference type="Proteomes" id="UP001266357"/>
    </source>
</evidence>
<comment type="caution">
    <text evidence="1">The sequence shown here is derived from an EMBL/GenBank/DDBJ whole genome shotgun (WGS) entry which is preliminary data.</text>
</comment>
<keyword evidence="2" id="KW-1185">Reference proteome</keyword>
<reference evidence="1 2" key="1">
    <citation type="submission" date="2023-09" db="EMBL/GenBank/DDBJ databases">
        <authorList>
            <person name="Rey-Velasco X."/>
        </authorList>
    </citation>
    <scope>NUCLEOTIDE SEQUENCE [LARGE SCALE GENOMIC DNA]</scope>
    <source>
        <strain evidence="1 2">W431</strain>
    </source>
</reference>
<protein>
    <submittedName>
        <fullName evidence="1">SEC-C metal-binding domain-containing protein</fullName>
    </submittedName>
</protein>
<proteinExistence type="predicted"/>
<dbReference type="InterPro" id="IPR026368">
    <property type="entry name" value="SWIM_PBPRA1643"/>
</dbReference>
<name>A0ABU3A3G3_9GAMM</name>
<accession>A0ABU3A3G3</accession>
<dbReference type="InterPro" id="IPR004027">
    <property type="entry name" value="SEC_C_motif"/>
</dbReference>
<organism evidence="1 2">
    <name type="scientific">Thalassotalea castellviae</name>
    <dbReference type="NCBI Taxonomy" id="3075612"/>
    <lineage>
        <taxon>Bacteria</taxon>
        <taxon>Pseudomonadati</taxon>
        <taxon>Pseudomonadota</taxon>
        <taxon>Gammaproteobacteria</taxon>
        <taxon>Alteromonadales</taxon>
        <taxon>Colwelliaceae</taxon>
        <taxon>Thalassotalea</taxon>
    </lineage>
</organism>
<dbReference type="NCBIfam" id="TIGR04102">
    <property type="entry name" value="SWIM_PBPRA1643"/>
    <property type="match status" value="1"/>
</dbReference>
<dbReference type="Proteomes" id="UP001266357">
    <property type="component" value="Unassembled WGS sequence"/>
</dbReference>
<dbReference type="RefSeq" id="WP_311583328.1">
    <property type="nucleotide sequence ID" value="NZ_JAVRIF010000008.1"/>
</dbReference>
<gene>
    <name evidence="1" type="ORF">RM573_13995</name>
</gene>
<dbReference type="EMBL" id="JAVRIF010000008">
    <property type="protein sequence ID" value="MDT0604717.1"/>
    <property type="molecule type" value="Genomic_DNA"/>
</dbReference>
<sequence>MSKFFFKGTIDVMGKYGKSGYSPKRNVKLGSEAKPLQLSVPSEQRKVEIETILLEQALHGQITVNENEEENILELDAVLNKPTTQRFDKVPERNAPCSCGSGKKYKKCCG</sequence>
<dbReference type="SUPFAM" id="SSF103642">
    <property type="entry name" value="Sec-C motif"/>
    <property type="match status" value="1"/>
</dbReference>
<evidence type="ECO:0000313" key="1">
    <source>
        <dbReference type="EMBL" id="MDT0604717.1"/>
    </source>
</evidence>
<dbReference type="Pfam" id="PF02810">
    <property type="entry name" value="SEC-C"/>
    <property type="match status" value="1"/>
</dbReference>